<sequence length="606" mass="68563">MTYKGRICLLILIDSLIVLTSVCLSYWILFPELLKEEPALCITSSIALLCSHHFFAYSYKLYKKAWEYASIRELEQIFKAVTFSVIVIVVVQYITEQYVYLRILAITWMLYIVLLGGSRLVWRIFRDRYITKNTGYKRTLIVGAGSAGTMVIRQLQKNKSTYLEAVAFVDDNKTKQHLEIHGVPVVGTTANIHQIVDQYEIEHIIIAIPSLKRREINKIFQECTKTKAKTQIVPMLEDILDGNISINGFSDVKVEDLLGREPVKLDDIGITETITGHTILVTGAGGSIGSEICRQVMKYTPEKVILLGHGENSIYTIEMELQEYYQENVEIIAEIADIQDRNKLFSLIEKHKPYIIYHAAAHKHVPLMERNPEEAVKNNIIGTKNIAEAADTFKVNSFVMISTDKAVNPTSVMGATKRIAEMIVQHMNTISKTKFVAVRFGNVLGSRGSVIPLFKKQIEKGGPVTVTHPDMVRYFMTIPEASRLVIQAGALAKGGEIFVLDMGEPVKIVDLAKSLITLSGYSIEEIGIEFTGMRPGEKLYEELFKDADVLANKIYPKIYVGKPKITDITTIMNLMEYFHEYEKTKLKQILFDIAFERNIDTPVMKI</sequence>
<feature type="transmembrane region" description="Helical" evidence="2">
    <location>
        <begin position="7"/>
        <end position="28"/>
    </location>
</feature>
<evidence type="ECO:0000256" key="1">
    <source>
        <dbReference type="ARBA" id="ARBA00007430"/>
    </source>
</evidence>
<feature type="transmembrane region" description="Helical" evidence="2">
    <location>
        <begin position="77"/>
        <end position="94"/>
    </location>
</feature>
<accession>A0A9X7B5P2</accession>
<reference evidence="4 5" key="1">
    <citation type="submission" date="2017-09" db="EMBL/GenBank/DDBJ databases">
        <title>Large-scale bioinformatics analysis of Bacillus genomes uncovers conserved roles of natural products in bacterial physiology.</title>
        <authorList>
            <consortium name="Agbiome Team Llc"/>
            <person name="Bleich R.M."/>
            <person name="Grubbs K.J."/>
            <person name="Santa Maria K.C."/>
            <person name="Allen S.E."/>
            <person name="Farag S."/>
            <person name="Shank E.A."/>
            <person name="Bowers A."/>
        </authorList>
    </citation>
    <scope>NUCLEOTIDE SEQUENCE [LARGE SCALE GENOMIC DNA]</scope>
    <source>
        <strain evidence="4 5">AFS064137</strain>
    </source>
</reference>
<comment type="caution">
    <text evidence="4">The sequence shown here is derived from an EMBL/GenBank/DDBJ whole genome shotgun (WGS) entry which is preliminary data.</text>
</comment>
<dbReference type="Proteomes" id="UP000225910">
    <property type="component" value="Unassembled WGS sequence"/>
</dbReference>
<dbReference type="AlphaFoldDB" id="A0A9X7B5P2"/>
<dbReference type="RefSeq" id="WP_098678180.1">
    <property type="nucleotide sequence ID" value="NZ_NVCU01000007.1"/>
</dbReference>
<dbReference type="Pfam" id="PF02719">
    <property type="entry name" value="Polysacc_synt_2"/>
    <property type="match status" value="1"/>
</dbReference>
<dbReference type="SUPFAM" id="SSF51735">
    <property type="entry name" value="NAD(P)-binding Rossmann-fold domains"/>
    <property type="match status" value="1"/>
</dbReference>
<evidence type="ECO:0000256" key="2">
    <source>
        <dbReference type="SAM" id="Phobius"/>
    </source>
</evidence>
<comment type="similarity">
    <text evidence="1">Belongs to the polysaccharide synthase family.</text>
</comment>
<evidence type="ECO:0000259" key="3">
    <source>
        <dbReference type="Pfam" id="PF02719"/>
    </source>
</evidence>
<dbReference type="CDD" id="cd05237">
    <property type="entry name" value="UDP_invert_4-6DH_SDR_e"/>
    <property type="match status" value="1"/>
</dbReference>
<dbReference type="SUPFAM" id="SSF53335">
    <property type="entry name" value="S-adenosyl-L-methionine-dependent methyltransferases"/>
    <property type="match status" value="1"/>
</dbReference>
<feature type="transmembrane region" description="Helical" evidence="2">
    <location>
        <begin position="40"/>
        <end position="57"/>
    </location>
</feature>
<dbReference type="EMBL" id="NVCU01000007">
    <property type="protein sequence ID" value="PFU03505.1"/>
    <property type="molecule type" value="Genomic_DNA"/>
</dbReference>
<proteinExistence type="inferred from homology"/>
<keyword evidence="2" id="KW-1133">Transmembrane helix</keyword>
<keyword evidence="2" id="KW-0472">Membrane</keyword>
<dbReference type="InterPro" id="IPR051203">
    <property type="entry name" value="Polysaccharide_Synthase-Rel"/>
</dbReference>
<gene>
    <name evidence="4" type="ORF">COK81_00175</name>
</gene>
<keyword evidence="2" id="KW-0812">Transmembrane</keyword>
<dbReference type="Pfam" id="PF13727">
    <property type="entry name" value="CoA_binding_3"/>
    <property type="match status" value="1"/>
</dbReference>
<feature type="domain" description="Polysaccharide biosynthesis protein CapD-like" evidence="3">
    <location>
        <begin position="279"/>
        <end position="561"/>
    </location>
</feature>
<protein>
    <recommendedName>
        <fullName evidence="3">Polysaccharide biosynthesis protein CapD-like domain-containing protein</fullName>
    </recommendedName>
</protein>
<dbReference type="InterPro" id="IPR029063">
    <property type="entry name" value="SAM-dependent_MTases_sf"/>
</dbReference>
<dbReference type="PANTHER" id="PTHR43318">
    <property type="entry name" value="UDP-N-ACETYLGLUCOSAMINE 4,6-DEHYDRATASE"/>
    <property type="match status" value="1"/>
</dbReference>
<dbReference type="Gene3D" id="3.40.50.720">
    <property type="entry name" value="NAD(P)-binding Rossmann-like Domain"/>
    <property type="match status" value="2"/>
</dbReference>
<organism evidence="4 5">
    <name type="scientific">Bacillus thuringiensis</name>
    <dbReference type="NCBI Taxonomy" id="1428"/>
    <lineage>
        <taxon>Bacteria</taxon>
        <taxon>Bacillati</taxon>
        <taxon>Bacillota</taxon>
        <taxon>Bacilli</taxon>
        <taxon>Bacillales</taxon>
        <taxon>Bacillaceae</taxon>
        <taxon>Bacillus</taxon>
        <taxon>Bacillus cereus group</taxon>
    </lineage>
</organism>
<dbReference type="PANTHER" id="PTHR43318:SF1">
    <property type="entry name" value="POLYSACCHARIDE BIOSYNTHESIS PROTEIN EPSC-RELATED"/>
    <property type="match status" value="1"/>
</dbReference>
<dbReference type="InterPro" id="IPR003869">
    <property type="entry name" value="Polysac_CapD-like"/>
</dbReference>
<dbReference type="InterPro" id="IPR036291">
    <property type="entry name" value="NAD(P)-bd_dom_sf"/>
</dbReference>
<name>A0A9X7B5P2_BACTU</name>
<feature type="transmembrane region" description="Helical" evidence="2">
    <location>
        <begin position="100"/>
        <end position="122"/>
    </location>
</feature>
<evidence type="ECO:0000313" key="5">
    <source>
        <dbReference type="Proteomes" id="UP000225910"/>
    </source>
</evidence>
<evidence type="ECO:0000313" key="4">
    <source>
        <dbReference type="EMBL" id="PFU03505.1"/>
    </source>
</evidence>